<protein>
    <recommendedName>
        <fullName evidence="4">7TM GPCR serpentine receptor class x (Srx) domain-containing protein</fullName>
    </recommendedName>
</protein>
<sequence>MFIILWQKKLISFTRNHEIKLTLQVLCMASCELVFFLYWEFVPFEVNDIWDAVIAEISNLLHYDVLLIPYLLMNKQIQSQLKNMWRKHIVHVAPVSGVKRSVQVQLSLVTEYRS</sequence>
<name>A0A016W402_9BILA</name>
<keyword evidence="1" id="KW-1133">Transmembrane helix</keyword>
<evidence type="ECO:0000313" key="3">
    <source>
        <dbReference type="Proteomes" id="UP000024635"/>
    </source>
</evidence>
<feature type="transmembrane region" description="Helical" evidence="1">
    <location>
        <begin position="21"/>
        <end position="41"/>
    </location>
</feature>
<evidence type="ECO:0008006" key="4">
    <source>
        <dbReference type="Google" id="ProtNLM"/>
    </source>
</evidence>
<keyword evidence="1" id="KW-0812">Transmembrane</keyword>
<keyword evidence="3" id="KW-1185">Reference proteome</keyword>
<keyword evidence="1" id="KW-0472">Membrane</keyword>
<evidence type="ECO:0000313" key="2">
    <source>
        <dbReference type="EMBL" id="EYC34012.1"/>
    </source>
</evidence>
<proteinExistence type="predicted"/>
<comment type="caution">
    <text evidence="2">The sequence shown here is derived from an EMBL/GenBank/DDBJ whole genome shotgun (WGS) entry which is preliminary data.</text>
</comment>
<feature type="transmembrane region" description="Helical" evidence="1">
    <location>
        <begin position="53"/>
        <end position="72"/>
    </location>
</feature>
<reference evidence="3" key="1">
    <citation type="journal article" date="2015" name="Nat. Genet.">
        <title>The genome and transcriptome of the zoonotic hookworm Ancylostoma ceylanicum identify infection-specific gene families.</title>
        <authorList>
            <person name="Schwarz E.M."/>
            <person name="Hu Y."/>
            <person name="Antoshechkin I."/>
            <person name="Miller M.M."/>
            <person name="Sternberg P.W."/>
            <person name="Aroian R.V."/>
        </authorList>
    </citation>
    <scope>NUCLEOTIDE SEQUENCE</scope>
    <source>
        <strain evidence="3">HY135</strain>
    </source>
</reference>
<dbReference type="OrthoDB" id="5821374at2759"/>
<dbReference type="EMBL" id="JARK01001337">
    <property type="protein sequence ID" value="EYC34012.1"/>
    <property type="molecule type" value="Genomic_DNA"/>
</dbReference>
<dbReference type="Proteomes" id="UP000024635">
    <property type="component" value="Unassembled WGS sequence"/>
</dbReference>
<organism evidence="2 3">
    <name type="scientific">Ancylostoma ceylanicum</name>
    <dbReference type="NCBI Taxonomy" id="53326"/>
    <lineage>
        <taxon>Eukaryota</taxon>
        <taxon>Metazoa</taxon>
        <taxon>Ecdysozoa</taxon>
        <taxon>Nematoda</taxon>
        <taxon>Chromadorea</taxon>
        <taxon>Rhabditida</taxon>
        <taxon>Rhabditina</taxon>
        <taxon>Rhabditomorpha</taxon>
        <taxon>Strongyloidea</taxon>
        <taxon>Ancylostomatidae</taxon>
        <taxon>Ancylostomatinae</taxon>
        <taxon>Ancylostoma</taxon>
    </lineage>
</organism>
<dbReference type="AlphaFoldDB" id="A0A016W402"/>
<accession>A0A016W402</accession>
<gene>
    <name evidence="2" type="primary">Acey_s0001.g199</name>
    <name evidence="2" type="ORF">Y032_0001g199</name>
</gene>
<evidence type="ECO:0000256" key="1">
    <source>
        <dbReference type="SAM" id="Phobius"/>
    </source>
</evidence>